<dbReference type="Proteomes" id="UP000007796">
    <property type="component" value="Unassembled WGS sequence"/>
</dbReference>
<organism evidence="4">
    <name type="scientific">Grosmannia clavigera (strain kw1407 / UAMH 11150)</name>
    <name type="common">Blue stain fungus</name>
    <name type="synonym">Graphiocladiella clavigera</name>
    <dbReference type="NCBI Taxonomy" id="655863"/>
    <lineage>
        <taxon>Eukaryota</taxon>
        <taxon>Fungi</taxon>
        <taxon>Dikarya</taxon>
        <taxon>Ascomycota</taxon>
        <taxon>Pezizomycotina</taxon>
        <taxon>Sordariomycetes</taxon>
        <taxon>Sordariomycetidae</taxon>
        <taxon>Ophiostomatales</taxon>
        <taxon>Ophiostomataceae</taxon>
        <taxon>Leptographium</taxon>
    </lineage>
</organism>
<dbReference type="eggNOG" id="KOG4562">
    <property type="taxonomic scope" value="Eukaryota"/>
</dbReference>
<accession>F0XGG8</accession>
<dbReference type="GO" id="GO:0005634">
    <property type="term" value="C:nucleus"/>
    <property type="evidence" value="ECO:0007669"/>
    <property type="project" value="TreeGrafter"/>
</dbReference>
<dbReference type="STRING" id="655863.F0XGG8"/>
<dbReference type="PANTHER" id="PTHR11736:SF14">
    <property type="entry name" value="NSE3 HOMOLOG, SMC5-SMC6 COMPLEX COMPONENT"/>
    <property type="match status" value="1"/>
</dbReference>
<feature type="compositionally biased region" description="Acidic residues" evidence="1">
    <location>
        <begin position="55"/>
        <end position="66"/>
    </location>
</feature>
<dbReference type="PANTHER" id="PTHR11736">
    <property type="entry name" value="MELANOMA-ASSOCIATED ANTIGEN MAGE ANTIGEN"/>
    <property type="match status" value="1"/>
</dbReference>
<name>F0XGG8_GROCL</name>
<proteinExistence type="predicted"/>
<dbReference type="GeneID" id="25976295"/>
<dbReference type="InterPro" id="IPR037445">
    <property type="entry name" value="MAGE"/>
</dbReference>
<dbReference type="Gene3D" id="1.10.10.1210">
    <property type="entry name" value="MAGE homology domain, winged helix WH2 motif"/>
    <property type="match status" value="1"/>
</dbReference>
<dbReference type="GO" id="GO:0006281">
    <property type="term" value="P:DNA repair"/>
    <property type="evidence" value="ECO:0007669"/>
    <property type="project" value="TreeGrafter"/>
</dbReference>
<dbReference type="HOGENOM" id="CLU_048908_0_0_1"/>
<feature type="compositionally biased region" description="Basic residues" evidence="1">
    <location>
        <begin position="1"/>
        <end position="11"/>
    </location>
</feature>
<feature type="region of interest" description="Disordered" evidence="1">
    <location>
        <begin position="309"/>
        <end position="329"/>
    </location>
</feature>
<feature type="domain" description="MAGE" evidence="2">
    <location>
        <begin position="85"/>
        <end position="346"/>
    </location>
</feature>
<evidence type="ECO:0000313" key="3">
    <source>
        <dbReference type="EMBL" id="EFX03290.1"/>
    </source>
</evidence>
<evidence type="ECO:0000256" key="1">
    <source>
        <dbReference type="SAM" id="MobiDB-lite"/>
    </source>
</evidence>
<dbReference type="InterPro" id="IPR041899">
    <property type="entry name" value="MAGE_WH2"/>
</dbReference>
<feature type="region of interest" description="Disordered" evidence="1">
    <location>
        <begin position="1"/>
        <end position="74"/>
    </location>
</feature>
<protein>
    <submittedName>
        <fullName evidence="3">Mage protein</fullName>
    </submittedName>
</protein>
<dbReference type="RefSeq" id="XP_014172772.1">
    <property type="nucleotide sequence ID" value="XM_014317297.1"/>
</dbReference>
<feature type="region of interest" description="Disordered" evidence="1">
    <location>
        <begin position="365"/>
        <end position="396"/>
    </location>
</feature>
<dbReference type="AlphaFoldDB" id="F0XGG8"/>
<dbReference type="EMBL" id="GL629769">
    <property type="protein sequence ID" value="EFX03290.1"/>
    <property type="molecule type" value="Genomic_DNA"/>
</dbReference>
<evidence type="ECO:0000313" key="4">
    <source>
        <dbReference type="Proteomes" id="UP000007796"/>
    </source>
</evidence>
<dbReference type="InterPro" id="IPR041898">
    <property type="entry name" value="MAGE_WH1"/>
</dbReference>
<dbReference type="InterPro" id="IPR002190">
    <property type="entry name" value="MHD_dom"/>
</dbReference>
<dbReference type="SMART" id="SM01373">
    <property type="entry name" value="MAGE"/>
    <property type="match status" value="1"/>
</dbReference>
<feature type="compositionally biased region" description="Acidic residues" evidence="1">
    <location>
        <begin position="38"/>
        <end position="47"/>
    </location>
</feature>
<dbReference type="Gene3D" id="1.10.10.1200">
    <property type="entry name" value="MAGE homology domain, winged helix WH1 motif"/>
    <property type="match status" value="1"/>
</dbReference>
<reference evidence="3 4" key="1">
    <citation type="journal article" date="2011" name="Proc. Natl. Acad. Sci. U.S.A.">
        <title>Genome and transcriptome analyses of the mountain pine beetle-fungal symbiont Grosmannia clavigera, a lodgepole pine pathogen.</title>
        <authorList>
            <person name="DiGuistini S."/>
            <person name="Wang Y."/>
            <person name="Liao N.Y."/>
            <person name="Taylor G."/>
            <person name="Tanguay P."/>
            <person name="Feau N."/>
            <person name="Henrissat B."/>
            <person name="Chan S.K."/>
            <person name="Hesse-Orce U."/>
            <person name="Alamouti S.M."/>
            <person name="Tsui C.K.M."/>
            <person name="Docking R.T."/>
            <person name="Levasseur A."/>
            <person name="Haridas S."/>
            <person name="Robertson G."/>
            <person name="Birol I."/>
            <person name="Holt R.A."/>
            <person name="Marra M.A."/>
            <person name="Hamelin R.C."/>
            <person name="Hirst M."/>
            <person name="Jones S.J.M."/>
            <person name="Bohlmann J."/>
            <person name="Breuil C."/>
        </authorList>
    </citation>
    <scope>NUCLEOTIDE SEQUENCE [LARGE SCALE GENOMIC DNA]</scope>
    <source>
        <strain evidence="4">kw1407 / UAMH 11150</strain>
    </source>
</reference>
<sequence length="396" mass="42767">MSTQSRRPRRRPAAEEPEEEAPRRPRLNHGASQRRPADEEDEDEDMEGGTAAGNADEDDEDEEDDAPQTQADRQELYTNILAKKLIRYALSCEPRRLPIRRQAIKEQVLENQGKNFRKAFPIAQEQLRAIFGMEMVEWPSRDESTMSLRERRKALKTQKPTTATGAATRADRYVLVSTLPDAYRASVFTALPTAALPPAPDSAYIGFVTMVVSLVTLSGGALAQTELEKYLTMLYGARHGPVRADAELLSVASALGDYIDDDDGGTGASHGIDASQHHDTDGTATQGGTLQYLVRHGYLVRVVEASAVDGRGSGGGRSGGPGMSDGAKVTWHVGPRGRLEIGPAEVAAVVRHMYGPAAGDDLERRLKTSLHVTNKDPAAPTDGGNDGREAGAMQEG</sequence>
<gene>
    <name evidence="3" type="ORF">CMQ_3219</name>
</gene>
<evidence type="ECO:0000259" key="2">
    <source>
        <dbReference type="SMART" id="SM01373"/>
    </source>
</evidence>
<feature type="compositionally biased region" description="Gly residues" evidence="1">
    <location>
        <begin position="311"/>
        <end position="323"/>
    </location>
</feature>
<keyword evidence="4" id="KW-1185">Reference proteome</keyword>
<dbReference type="InParanoid" id="F0XGG8"/>
<dbReference type="OrthoDB" id="205198at2759"/>
<dbReference type="Pfam" id="PF01454">
    <property type="entry name" value="MAGE"/>
    <property type="match status" value="1"/>
</dbReference>